<name>A0A6C0EUP1_9ZZZZ</name>
<reference evidence="2" key="1">
    <citation type="journal article" date="2020" name="Nature">
        <title>Giant virus diversity and host interactions through global metagenomics.</title>
        <authorList>
            <person name="Schulz F."/>
            <person name="Roux S."/>
            <person name="Paez-Espino D."/>
            <person name="Jungbluth S."/>
            <person name="Walsh D.A."/>
            <person name="Denef V.J."/>
            <person name="McMahon K.D."/>
            <person name="Konstantinidis K.T."/>
            <person name="Eloe-Fadrosh E.A."/>
            <person name="Kyrpides N.C."/>
            <person name="Woyke T."/>
        </authorList>
    </citation>
    <scope>NUCLEOTIDE SEQUENCE</scope>
    <source>
        <strain evidence="2">GVMAG-M-3300009161-30</strain>
    </source>
</reference>
<evidence type="ECO:0008006" key="3">
    <source>
        <dbReference type="Google" id="ProtNLM"/>
    </source>
</evidence>
<dbReference type="Pfam" id="PF02493">
    <property type="entry name" value="MORN"/>
    <property type="match status" value="7"/>
</dbReference>
<sequence>MWKQFNQEEIAYFTKLFLLEGKKCTNLASDMYSNGDIYRGEHNSSGEKHGLGIMFYANGNIFQARWKNNIASGSGYYVAPDGTEMIGIWKNNLFHGKKNKIRFPSGSVYEGESAFGAITGQGVMTTTDGDIFSGTRVNSLMHGHAHIVYGDGNTYTGFMNNNEKCGLGVYQWTNGNVYNGHWYQDEFHGVGVLDASRTHGKMFHCDWQLGCQMDTGYEVECCYASA</sequence>
<dbReference type="InterPro" id="IPR003409">
    <property type="entry name" value="MORN"/>
</dbReference>
<dbReference type="PANTHER" id="PTHR23084:SF179">
    <property type="entry name" value="OS10G0565000 PROTEIN"/>
    <property type="match status" value="1"/>
</dbReference>
<keyword evidence="1" id="KW-0677">Repeat</keyword>
<proteinExistence type="predicted"/>
<accession>A0A6C0EUP1</accession>
<evidence type="ECO:0000313" key="2">
    <source>
        <dbReference type="EMBL" id="QHT32728.1"/>
    </source>
</evidence>
<evidence type="ECO:0000256" key="1">
    <source>
        <dbReference type="ARBA" id="ARBA00022737"/>
    </source>
</evidence>
<dbReference type="SUPFAM" id="SSF82185">
    <property type="entry name" value="Histone H3 K4-specific methyltransferase SET7/9 N-terminal domain"/>
    <property type="match status" value="2"/>
</dbReference>
<dbReference type="Gene3D" id="2.20.110.10">
    <property type="entry name" value="Histone H3 K4-specific methyltransferase SET7/9 N-terminal domain"/>
    <property type="match status" value="3"/>
</dbReference>
<protein>
    <recommendedName>
        <fullName evidence="3">MORN repeat-containing protein</fullName>
    </recommendedName>
</protein>
<dbReference type="AlphaFoldDB" id="A0A6C0EUP1"/>
<dbReference type="EMBL" id="MN738947">
    <property type="protein sequence ID" value="QHT32728.1"/>
    <property type="molecule type" value="Genomic_DNA"/>
</dbReference>
<dbReference type="SMART" id="SM00698">
    <property type="entry name" value="MORN"/>
    <property type="match status" value="4"/>
</dbReference>
<dbReference type="PANTHER" id="PTHR23084">
    <property type="entry name" value="PHOSPHATIDYLINOSITOL-4-PHOSPHATE 5-KINASE RELATED"/>
    <property type="match status" value="1"/>
</dbReference>
<organism evidence="2">
    <name type="scientific">viral metagenome</name>
    <dbReference type="NCBI Taxonomy" id="1070528"/>
    <lineage>
        <taxon>unclassified sequences</taxon>
        <taxon>metagenomes</taxon>
        <taxon>organismal metagenomes</taxon>
    </lineage>
</organism>